<organism evidence="9 10">
    <name type="scientific">Xanthoceras sorbifolium</name>
    <dbReference type="NCBI Taxonomy" id="99658"/>
    <lineage>
        <taxon>Eukaryota</taxon>
        <taxon>Viridiplantae</taxon>
        <taxon>Streptophyta</taxon>
        <taxon>Embryophyta</taxon>
        <taxon>Tracheophyta</taxon>
        <taxon>Spermatophyta</taxon>
        <taxon>Magnoliopsida</taxon>
        <taxon>eudicotyledons</taxon>
        <taxon>Gunneridae</taxon>
        <taxon>Pentapetalae</taxon>
        <taxon>rosids</taxon>
        <taxon>malvids</taxon>
        <taxon>Sapindales</taxon>
        <taxon>Sapindaceae</taxon>
        <taxon>Xanthoceroideae</taxon>
        <taxon>Xanthoceras</taxon>
    </lineage>
</organism>
<feature type="transmembrane region" description="Helical" evidence="7">
    <location>
        <begin position="12"/>
        <end position="29"/>
    </location>
</feature>
<dbReference type="PROSITE" id="PS50011">
    <property type="entry name" value="PROTEIN_KINASE_DOM"/>
    <property type="match status" value="1"/>
</dbReference>
<evidence type="ECO:0000256" key="4">
    <source>
        <dbReference type="ARBA" id="ARBA00022777"/>
    </source>
</evidence>
<dbReference type="PANTHER" id="PTHR48016">
    <property type="entry name" value="MAP KINASE KINASE KINASE SSK2-RELATED-RELATED"/>
    <property type="match status" value="1"/>
</dbReference>
<gene>
    <name evidence="9" type="ORF">JRO89_XS07G0089800</name>
</gene>
<dbReference type="Gene3D" id="1.10.510.10">
    <property type="entry name" value="Transferase(Phosphotransferase) domain 1"/>
    <property type="match status" value="1"/>
</dbReference>
<keyword evidence="5" id="KW-0067">ATP-binding</keyword>
<evidence type="ECO:0000256" key="1">
    <source>
        <dbReference type="ARBA" id="ARBA00006529"/>
    </source>
</evidence>
<dbReference type="InterPro" id="IPR000719">
    <property type="entry name" value="Prot_kinase_dom"/>
</dbReference>
<keyword evidence="10" id="KW-1185">Reference proteome</keyword>
<keyword evidence="3" id="KW-0547">Nucleotide-binding</keyword>
<comment type="similarity">
    <text evidence="1">Belongs to the protein kinase superfamily. STE Ser/Thr protein kinase family. MAP kinase kinase kinase subfamily.</text>
</comment>
<dbReference type="PANTHER" id="PTHR48016:SF12">
    <property type="entry name" value="PROTEIN KINASE DOMAIN-CONTAINING PROTEIN"/>
    <property type="match status" value="1"/>
</dbReference>
<dbReference type="InterPro" id="IPR050538">
    <property type="entry name" value="MAP_kinase_kinase_kinase"/>
</dbReference>
<dbReference type="Pfam" id="PF00069">
    <property type="entry name" value="Pkinase"/>
    <property type="match status" value="1"/>
</dbReference>
<evidence type="ECO:0000256" key="7">
    <source>
        <dbReference type="SAM" id="Phobius"/>
    </source>
</evidence>
<dbReference type="Proteomes" id="UP000827721">
    <property type="component" value="Unassembled WGS sequence"/>
</dbReference>
<name>A0ABQ8HTC1_9ROSI</name>
<evidence type="ECO:0000313" key="10">
    <source>
        <dbReference type="Proteomes" id="UP000827721"/>
    </source>
</evidence>
<dbReference type="InterPro" id="IPR011009">
    <property type="entry name" value="Kinase-like_dom_sf"/>
</dbReference>
<dbReference type="EMBL" id="JAFEMO010000007">
    <property type="protein sequence ID" value="KAH7567541.1"/>
    <property type="molecule type" value="Genomic_DNA"/>
</dbReference>
<evidence type="ECO:0000259" key="8">
    <source>
        <dbReference type="PROSITE" id="PS50011"/>
    </source>
</evidence>
<keyword evidence="7" id="KW-0472">Membrane</keyword>
<sequence length="185" mass="20877">MLKNHHSFRYGTQAFVVISVVMIIILFSVTHQDNDVVVFEPNPGRRKRSKQGGQYMMSKAIRRSIQEWENENDKEDNDRVGSSAEDRSKAAFASDNLPVEKELMSDLEDLLLFNDIGLNSLTGLSYELSLKGSPYWMAPEVMIAMMHKDGNPNIALVVDIWSLDCTVIEMLTGKPPWSELEGLSP</sequence>
<evidence type="ECO:0000256" key="2">
    <source>
        <dbReference type="ARBA" id="ARBA00022679"/>
    </source>
</evidence>
<keyword evidence="4" id="KW-0418">Kinase</keyword>
<evidence type="ECO:0000256" key="3">
    <source>
        <dbReference type="ARBA" id="ARBA00022741"/>
    </source>
</evidence>
<evidence type="ECO:0000313" key="9">
    <source>
        <dbReference type="EMBL" id="KAH7567541.1"/>
    </source>
</evidence>
<feature type="domain" description="Protein kinase" evidence="8">
    <location>
        <begin position="1"/>
        <end position="185"/>
    </location>
</feature>
<keyword evidence="7" id="KW-1133">Transmembrane helix</keyword>
<comment type="caution">
    <text evidence="9">The sequence shown here is derived from an EMBL/GenBank/DDBJ whole genome shotgun (WGS) entry which is preliminary data.</text>
</comment>
<feature type="region of interest" description="Disordered" evidence="6">
    <location>
        <begin position="67"/>
        <end position="87"/>
    </location>
</feature>
<protein>
    <recommendedName>
        <fullName evidence="8">Protein kinase domain-containing protein</fullName>
    </recommendedName>
</protein>
<proteinExistence type="inferred from homology"/>
<reference evidence="9 10" key="1">
    <citation type="submission" date="2021-02" db="EMBL/GenBank/DDBJ databases">
        <title>Plant Genome Project.</title>
        <authorList>
            <person name="Zhang R.-G."/>
        </authorList>
    </citation>
    <scope>NUCLEOTIDE SEQUENCE [LARGE SCALE GENOMIC DNA]</scope>
    <source>
        <tissue evidence="9">Leaves</tissue>
    </source>
</reference>
<accession>A0ABQ8HTC1</accession>
<evidence type="ECO:0000256" key="5">
    <source>
        <dbReference type="ARBA" id="ARBA00022840"/>
    </source>
</evidence>
<dbReference type="SUPFAM" id="SSF56112">
    <property type="entry name" value="Protein kinase-like (PK-like)"/>
    <property type="match status" value="1"/>
</dbReference>
<keyword evidence="7" id="KW-0812">Transmembrane</keyword>
<feature type="compositionally biased region" description="Basic and acidic residues" evidence="6">
    <location>
        <begin position="76"/>
        <end position="87"/>
    </location>
</feature>
<evidence type="ECO:0000256" key="6">
    <source>
        <dbReference type="SAM" id="MobiDB-lite"/>
    </source>
</evidence>
<keyword evidence="2" id="KW-0808">Transferase</keyword>